<organism evidence="3 4">
    <name type="scientific">Thalassobaculum fulvum</name>
    <dbReference type="NCBI Taxonomy" id="1633335"/>
    <lineage>
        <taxon>Bacteria</taxon>
        <taxon>Pseudomonadati</taxon>
        <taxon>Pseudomonadota</taxon>
        <taxon>Alphaproteobacteria</taxon>
        <taxon>Rhodospirillales</taxon>
        <taxon>Thalassobaculaceae</taxon>
        <taxon>Thalassobaculum</taxon>
    </lineage>
</organism>
<reference evidence="3" key="2">
    <citation type="submission" date="2020-09" db="EMBL/GenBank/DDBJ databases">
        <authorList>
            <person name="Sun Q."/>
            <person name="Kim S."/>
        </authorList>
    </citation>
    <scope>NUCLEOTIDE SEQUENCE</scope>
    <source>
        <strain evidence="3">KCTC 42651</strain>
    </source>
</reference>
<dbReference type="PANTHER" id="PTHR43639:SF1">
    <property type="entry name" value="SHORT-CHAIN DEHYDROGENASE_REDUCTASE FAMILY PROTEIN"/>
    <property type="match status" value="1"/>
</dbReference>
<dbReference type="Pfam" id="PF13561">
    <property type="entry name" value="adh_short_C2"/>
    <property type="match status" value="1"/>
</dbReference>
<protein>
    <submittedName>
        <fullName evidence="3">Short-chain dehydrogenase</fullName>
    </submittedName>
</protein>
<reference evidence="3" key="1">
    <citation type="journal article" date="2014" name="Int. J. Syst. Evol. Microbiol.">
        <title>Complete genome sequence of Corynebacterium casei LMG S-19264T (=DSM 44701T), isolated from a smear-ripened cheese.</title>
        <authorList>
            <consortium name="US DOE Joint Genome Institute (JGI-PGF)"/>
            <person name="Walter F."/>
            <person name="Albersmeier A."/>
            <person name="Kalinowski J."/>
            <person name="Ruckert C."/>
        </authorList>
    </citation>
    <scope>NUCLEOTIDE SEQUENCE</scope>
    <source>
        <strain evidence="3">KCTC 42651</strain>
    </source>
</reference>
<dbReference type="RefSeq" id="WP_189992430.1">
    <property type="nucleotide sequence ID" value="NZ_BMZS01000009.1"/>
</dbReference>
<name>A0A918XUI5_9PROT</name>
<comment type="caution">
    <text evidence="3">The sequence shown here is derived from an EMBL/GenBank/DDBJ whole genome shotgun (WGS) entry which is preliminary data.</text>
</comment>
<comment type="similarity">
    <text evidence="1">Belongs to the short-chain dehydrogenases/reductases (SDR) family.</text>
</comment>
<dbReference type="EMBL" id="BMZS01000009">
    <property type="protein sequence ID" value="GHD56746.1"/>
    <property type="molecule type" value="Genomic_DNA"/>
</dbReference>
<dbReference type="SUPFAM" id="SSF51735">
    <property type="entry name" value="NAD(P)-binding Rossmann-fold domains"/>
    <property type="match status" value="1"/>
</dbReference>
<dbReference type="InterPro" id="IPR036291">
    <property type="entry name" value="NAD(P)-bd_dom_sf"/>
</dbReference>
<keyword evidence="4" id="KW-1185">Reference proteome</keyword>
<dbReference type="PRINTS" id="PR00081">
    <property type="entry name" value="GDHRDH"/>
</dbReference>
<dbReference type="Gene3D" id="3.40.50.720">
    <property type="entry name" value="NAD(P)-binding Rossmann-like Domain"/>
    <property type="match status" value="1"/>
</dbReference>
<proteinExistence type="inferred from homology"/>
<evidence type="ECO:0000256" key="1">
    <source>
        <dbReference type="ARBA" id="ARBA00006484"/>
    </source>
</evidence>
<accession>A0A918XUI5</accession>
<dbReference type="GO" id="GO:0016491">
    <property type="term" value="F:oxidoreductase activity"/>
    <property type="evidence" value="ECO:0007669"/>
    <property type="project" value="UniProtKB-KW"/>
</dbReference>
<gene>
    <name evidence="3" type="ORF">GCM10017083_37190</name>
</gene>
<dbReference type="InterPro" id="IPR002347">
    <property type="entry name" value="SDR_fam"/>
</dbReference>
<evidence type="ECO:0000313" key="4">
    <source>
        <dbReference type="Proteomes" id="UP000630353"/>
    </source>
</evidence>
<keyword evidence="2" id="KW-0560">Oxidoreductase</keyword>
<dbReference type="PANTHER" id="PTHR43639">
    <property type="entry name" value="OXIDOREDUCTASE, SHORT-CHAIN DEHYDROGENASE/REDUCTASE FAMILY (AFU_ORTHOLOGUE AFUA_5G02870)"/>
    <property type="match status" value="1"/>
</dbReference>
<dbReference type="CDD" id="cd05233">
    <property type="entry name" value="SDR_c"/>
    <property type="match status" value="1"/>
</dbReference>
<evidence type="ECO:0000256" key="2">
    <source>
        <dbReference type="ARBA" id="ARBA00023002"/>
    </source>
</evidence>
<evidence type="ECO:0000313" key="3">
    <source>
        <dbReference type="EMBL" id="GHD56746.1"/>
    </source>
</evidence>
<sequence length="252" mass="25199">MTDTLPFRLLVTGAASGIGAALVRRLAGPGLHALLHTRRNADGLAAVAAAVRAAGGRAETMTGDLADPALPAALVARAVEAFGGLDGVVANAGWADRTPLLQADPAKVEAAYDGIARSFVALAQAAAPHLKASPAGRLVAVSAFGPHVFRPGVMTFATTAGAKAALESHVRALAFELAPDGVTVNAVAPGFIQKDPGTHAAVTPELRAQVTAGIPMGRMGTSDEVAAAIGFLLSRDAGYVTGQVVHVNGGLA</sequence>
<dbReference type="AlphaFoldDB" id="A0A918XUI5"/>
<dbReference type="Proteomes" id="UP000630353">
    <property type="component" value="Unassembled WGS sequence"/>
</dbReference>